<dbReference type="GO" id="GO:0000155">
    <property type="term" value="F:phosphorelay sensor kinase activity"/>
    <property type="evidence" value="ECO:0007669"/>
    <property type="project" value="InterPro"/>
</dbReference>
<dbReference type="EMBL" id="FNBH01000001">
    <property type="protein sequence ID" value="SDF05674.1"/>
    <property type="molecule type" value="Genomic_DNA"/>
</dbReference>
<dbReference type="InterPro" id="IPR050640">
    <property type="entry name" value="Bact_2-comp_sensor_kinase"/>
</dbReference>
<protein>
    <submittedName>
        <fullName evidence="3">GHKL domain-containing protein</fullName>
    </submittedName>
</protein>
<sequence length="354" mass="42208">MKKRFARHFIFWFFYLILEVYTEYYWMEIQYKQSVYSTFVHAFLEEFLTILLIKMPMGYLMLYFISIFRHKKSNIKLIISLSVTLILFSILGYVFLVHFIVPFIYPHLEIVGIYGYGGILNSFMDKIFLACVMIALYEYSASQKLKQREILLMKEKTEAELNFLKSQINPHFLFNTLNNIYSLAREKSDKTADVILKLSSLLRFMLYETKEKFIPISKEIQFMNTYLEIQKIRFDERLKIEFQNSVTDNQELVLPLILLPFLENAFKHGASESTDKKFIKINLELKNNILNYSVVNSFEKNDNEESKGIGLINFERQLKLVYNDFRLQTEAENNIFTATLYINLNSYEPEMYNR</sequence>
<feature type="transmembrane region" description="Helical" evidence="1">
    <location>
        <begin position="113"/>
        <end position="137"/>
    </location>
</feature>
<dbReference type="InterPro" id="IPR010559">
    <property type="entry name" value="Sig_transdc_His_kin_internal"/>
</dbReference>
<feature type="domain" description="Signal transduction histidine kinase internal region" evidence="2">
    <location>
        <begin position="159"/>
        <end position="238"/>
    </location>
</feature>
<gene>
    <name evidence="3" type="ORF">SAMN05421825_0942</name>
</gene>
<evidence type="ECO:0000313" key="4">
    <source>
        <dbReference type="Proteomes" id="UP000199203"/>
    </source>
</evidence>
<dbReference type="RefSeq" id="WP_089871772.1">
    <property type="nucleotide sequence ID" value="NZ_FNBH01000001.1"/>
</dbReference>
<dbReference type="Gene3D" id="3.30.565.10">
    <property type="entry name" value="Histidine kinase-like ATPase, C-terminal domain"/>
    <property type="match status" value="1"/>
</dbReference>
<feature type="transmembrane region" description="Helical" evidence="1">
    <location>
        <begin position="77"/>
        <end position="101"/>
    </location>
</feature>
<dbReference type="PANTHER" id="PTHR34220:SF7">
    <property type="entry name" value="SENSOR HISTIDINE KINASE YPDA"/>
    <property type="match status" value="1"/>
</dbReference>
<dbReference type="GO" id="GO:0016020">
    <property type="term" value="C:membrane"/>
    <property type="evidence" value="ECO:0007669"/>
    <property type="project" value="InterPro"/>
</dbReference>
<dbReference type="STRING" id="454006.SAMN05421825_0942"/>
<feature type="transmembrane region" description="Helical" evidence="1">
    <location>
        <begin position="47"/>
        <end position="65"/>
    </location>
</feature>
<dbReference type="OrthoDB" id="9809908at2"/>
<dbReference type="AlphaFoldDB" id="A0A1G7HZY5"/>
<dbReference type="Pfam" id="PF06580">
    <property type="entry name" value="His_kinase"/>
    <property type="match status" value="1"/>
</dbReference>
<keyword evidence="4" id="KW-1185">Reference proteome</keyword>
<keyword evidence="1" id="KW-1133">Transmembrane helix</keyword>
<keyword evidence="1" id="KW-0812">Transmembrane</keyword>
<evidence type="ECO:0000256" key="1">
    <source>
        <dbReference type="SAM" id="Phobius"/>
    </source>
</evidence>
<organism evidence="3 4">
    <name type="scientific">Epilithonimonas hungarica</name>
    <dbReference type="NCBI Taxonomy" id="454006"/>
    <lineage>
        <taxon>Bacteria</taxon>
        <taxon>Pseudomonadati</taxon>
        <taxon>Bacteroidota</taxon>
        <taxon>Flavobacteriia</taxon>
        <taxon>Flavobacteriales</taxon>
        <taxon>Weeksellaceae</taxon>
        <taxon>Chryseobacterium group</taxon>
        <taxon>Epilithonimonas</taxon>
    </lineage>
</organism>
<accession>A0A1G7HZY5</accession>
<proteinExistence type="predicted"/>
<reference evidence="4" key="1">
    <citation type="submission" date="2016-10" db="EMBL/GenBank/DDBJ databases">
        <authorList>
            <person name="Varghese N."/>
            <person name="Submissions S."/>
        </authorList>
    </citation>
    <scope>NUCLEOTIDE SEQUENCE [LARGE SCALE GENOMIC DNA]</scope>
    <source>
        <strain evidence="4">DSM 19684</strain>
    </source>
</reference>
<name>A0A1G7HZY5_9FLAO</name>
<feature type="transmembrane region" description="Helical" evidence="1">
    <location>
        <begin position="9"/>
        <end position="27"/>
    </location>
</feature>
<dbReference type="Proteomes" id="UP000199203">
    <property type="component" value="Unassembled WGS sequence"/>
</dbReference>
<evidence type="ECO:0000313" key="3">
    <source>
        <dbReference type="EMBL" id="SDF05674.1"/>
    </source>
</evidence>
<dbReference type="PANTHER" id="PTHR34220">
    <property type="entry name" value="SENSOR HISTIDINE KINASE YPDA"/>
    <property type="match status" value="1"/>
</dbReference>
<keyword evidence="1" id="KW-0472">Membrane</keyword>
<evidence type="ECO:0000259" key="2">
    <source>
        <dbReference type="Pfam" id="PF06580"/>
    </source>
</evidence>
<dbReference type="InterPro" id="IPR036890">
    <property type="entry name" value="HATPase_C_sf"/>
</dbReference>